<evidence type="ECO:0000256" key="9">
    <source>
        <dbReference type="SAM" id="Phobius"/>
    </source>
</evidence>
<feature type="transmembrane region" description="Helical" evidence="9">
    <location>
        <begin position="380"/>
        <end position="403"/>
    </location>
</feature>
<dbReference type="SUPFAM" id="SSF90123">
    <property type="entry name" value="ABC transporter transmembrane region"/>
    <property type="match status" value="1"/>
</dbReference>
<comment type="subcellular location">
    <subcellularLocation>
        <location evidence="1">Cell membrane</location>
        <topology evidence="1">Multi-pass membrane protein</topology>
    </subcellularLocation>
</comment>
<dbReference type="Gene3D" id="3.40.50.300">
    <property type="entry name" value="P-loop containing nucleotide triphosphate hydrolases"/>
    <property type="match status" value="1"/>
</dbReference>
<dbReference type="SUPFAM" id="SSF52540">
    <property type="entry name" value="P-loop containing nucleoside triphosphate hydrolases"/>
    <property type="match status" value="1"/>
</dbReference>
<dbReference type="PANTHER" id="PTHR43394">
    <property type="entry name" value="ATP-DEPENDENT PERMEASE MDL1, MITOCHONDRIAL"/>
    <property type="match status" value="1"/>
</dbReference>
<dbReference type="Gene3D" id="1.20.1560.10">
    <property type="entry name" value="ABC transporter type 1, transmembrane domain"/>
    <property type="match status" value="1"/>
</dbReference>
<evidence type="ECO:0000256" key="6">
    <source>
        <dbReference type="ARBA" id="ARBA00022840"/>
    </source>
</evidence>
<keyword evidence="5" id="KW-0547">Nucleotide-binding</keyword>
<dbReference type="FunFam" id="3.40.50.300:FF:000221">
    <property type="entry name" value="Multidrug ABC transporter ATP-binding protein"/>
    <property type="match status" value="1"/>
</dbReference>
<dbReference type="InterPro" id="IPR036640">
    <property type="entry name" value="ABC1_TM_sf"/>
</dbReference>
<dbReference type="PROSITE" id="PS50929">
    <property type="entry name" value="ABC_TM1F"/>
    <property type="match status" value="1"/>
</dbReference>
<dbReference type="InterPro" id="IPR003439">
    <property type="entry name" value="ABC_transporter-like_ATP-bd"/>
</dbReference>
<keyword evidence="7 9" id="KW-1133">Transmembrane helix</keyword>
<keyword evidence="6 12" id="KW-0067">ATP-binding</keyword>
<protein>
    <submittedName>
        <fullName evidence="12">ABC transporter ATP-binding protein</fullName>
    </submittedName>
</protein>
<keyword evidence="2" id="KW-0813">Transport</keyword>
<dbReference type="EMBL" id="SHBP01000001">
    <property type="protein sequence ID" value="RZO23086.1"/>
    <property type="molecule type" value="Genomic_DNA"/>
</dbReference>
<dbReference type="InterPro" id="IPR003593">
    <property type="entry name" value="AAA+_ATPase"/>
</dbReference>
<dbReference type="GO" id="GO:0015421">
    <property type="term" value="F:ABC-type oligopeptide transporter activity"/>
    <property type="evidence" value="ECO:0007669"/>
    <property type="project" value="TreeGrafter"/>
</dbReference>
<keyword evidence="4 9" id="KW-0812">Transmembrane</keyword>
<evidence type="ECO:0000256" key="3">
    <source>
        <dbReference type="ARBA" id="ARBA00022475"/>
    </source>
</evidence>
<reference evidence="12 13" key="1">
    <citation type="submission" date="2019-02" db="EMBL/GenBank/DDBJ databases">
        <title>Prokaryotic population dynamics and viral predation in marine succession experiment using metagenomics: the confinement effect.</title>
        <authorList>
            <person name="Haro-Moreno J.M."/>
            <person name="Rodriguez-Valera F."/>
            <person name="Lopez-Perez M."/>
        </authorList>
    </citation>
    <scope>NUCLEOTIDE SEQUENCE [LARGE SCALE GENOMIC DNA]</scope>
    <source>
        <strain evidence="12">MED-G170</strain>
    </source>
</reference>
<dbReference type="InterPro" id="IPR017871">
    <property type="entry name" value="ABC_transporter-like_CS"/>
</dbReference>
<dbReference type="Proteomes" id="UP000315889">
    <property type="component" value="Unassembled WGS sequence"/>
</dbReference>
<feature type="domain" description="ABC transmembrane type-1" evidence="11">
    <location>
        <begin position="102"/>
        <end position="446"/>
    </location>
</feature>
<feature type="transmembrane region" description="Helical" evidence="9">
    <location>
        <begin position="305"/>
        <end position="324"/>
    </location>
</feature>
<evidence type="ECO:0000259" key="10">
    <source>
        <dbReference type="PROSITE" id="PS50893"/>
    </source>
</evidence>
<dbReference type="InterPro" id="IPR011527">
    <property type="entry name" value="ABC1_TM_dom"/>
</dbReference>
<evidence type="ECO:0000256" key="8">
    <source>
        <dbReference type="ARBA" id="ARBA00023136"/>
    </source>
</evidence>
<dbReference type="InterPro" id="IPR027417">
    <property type="entry name" value="P-loop_NTPase"/>
</dbReference>
<keyword evidence="3" id="KW-1003">Cell membrane</keyword>
<dbReference type="PANTHER" id="PTHR43394:SF1">
    <property type="entry name" value="ATP-BINDING CASSETTE SUB-FAMILY B MEMBER 10, MITOCHONDRIAL"/>
    <property type="match status" value="1"/>
</dbReference>
<dbReference type="SMART" id="SM00382">
    <property type="entry name" value="AAA"/>
    <property type="match status" value="1"/>
</dbReference>
<dbReference type="CDD" id="cd07346">
    <property type="entry name" value="ABC_6TM_exporters"/>
    <property type="match status" value="1"/>
</dbReference>
<sequence>MGCISLRVFDHSSVVDHPPGTQRAVPERRPCCSLWTARSVTPRQQHLSVICRSRSRDTNGEKALSDKENMSAEPISTRETLNLVARSLRFVWPYWPRILIQLILSFIGIAMILFLPWPLKILIDYVIMGLPVGYSPTPFPPYIQPFVDLLHGMTPLEIVWVVIAVSCLGIVLIGSFGNGSSRDTADGNLAQGLDTATQSENRANEASSRVSGLLGLFEYRFQLKTTHRFNHRLRSLVFQRLLALPMNRFSDESVGDAVYRVMYDTPAISKVCYDILVVPLSNIFLIAVVIWTMQYSYASVPSLVLLAWLAVPMLLISSLLMTGATRRRSLASRKAGANTTATAEEGLGNIRAVQSLGANDRQRDEFKRDSNESFSRYRSFVWMNVILVGLQAAIACGLILYVFFDIAEAIIGGRMSPGDAGPLYVFFGQLLLSTLALGALWFKLQDNLVGMRRVFQIIDQQADHERHGKETLETVREGLKIDQVSYTYPDGTPVLDSVSLDARVGEMIALVGTTGSGKTTLSYLIPAFIQPTAGRVLLDGIDTRQLSVGNLRGLVSFVFQEPAIFNDTVANNIRLGNSDASDADLTSAAASAGALSFIRDLPEGFDTLLGRNGDTLSVGQKQRLAIARGLVSQSPVLVLDEPTAALDPETENALVQALQVEREKRILIVIAHRLSTIRMADRICVVDDGRIVESGRHEELMQNPSGAYRRFVELQLG</sequence>
<dbReference type="InterPro" id="IPR039421">
    <property type="entry name" value="Type_1_exporter"/>
</dbReference>
<evidence type="ECO:0000256" key="4">
    <source>
        <dbReference type="ARBA" id="ARBA00022692"/>
    </source>
</evidence>
<dbReference type="Pfam" id="PF00664">
    <property type="entry name" value="ABC_membrane"/>
    <property type="match status" value="1"/>
</dbReference>
<dbReference type="Pfam" id="PF00005">
    <property type="entry name" value="ABC_tran"/>
    <property type="match status" value="1"/>
</dbReference>
<dbReference type="GO" id="GO:0005524">
    <property type="term" value="F:ATP binding"/>
    <property type="evidence" value="ECO:0007669"/>
    <property type="project" value="UniProtKB-KW"/>
</dbReference>
<evidence type="ECO:0000259" key="11">
    <source>
        <dbReference type="PROSITE" id="PS50929"/>
    </source>
</evidence>
<evidence type="ECO:0000256" key="7">
    <source>
        <dbReference type="ARBA" id="ARBA00022989"/>
    </source>
</evidence>
<name>A0A520MPE9_9GAMM</name>
<evidence type="ECO:0000256" key="2">
    <source>
        <dbReference type="ARBA" id="ARBA00022448"/>
    </source>
</evidence>
<organism evidence="12 13">
    <name type="scientific">SAR92 clade bacterium</name>
    <dbReference type="NCBI Taxonomy" id="2315479"/>
    <lineage>
        <taxon>Bacteria</taxon>
        <taxon>Pseudomonadati</taxon>
        <taxon>Pseudomonadota</taxon>
        <taxon>Gammaproteobacteria</taxon>
        <taxon>Cellvibrionales</taxon>
        <taxon>Porticoccaceae</taxon>
        <taxon>SAR92 clade</taxon>
    </lineage>
</organism>
<dbReference type="PROSITE" id="PS50893">
    <property type="entry name" value="ABC_TRANSPORTER_2"/>
    <property type="match status" value="1"/>
</dbReference>
<dbReference type="PROSITE" id="PS00211">
    <property type="entry name" value="ABC_TRANSPORTER_1"/>
    <property type="match status" value="1"/>
</dbReference>
<evidence type="ECO:0000256" key="1">
    <source>
        <dbReference type="ARBA" id="ARBA00004651"/>
    </source>
</evidence>
<feature type="transmembrane region" description="Helical" evidence="9">
    <location>
        <begin position="98"/>
        <end position="119"/>
    </location>
</feature>
<feature type="transmembrane region" description="Helical" evidence="9">
    <location>
        <begin position="271"/>
        <end position="293"/>
    </location>
</feature>
<dbReference type="GO" id="GO:0016887">
    <property type="term" value="F:ATP hydrolysis activity"/>
    <property type="evidence" value="ECO:0007669"/>
    <property type="project" value="InterPro"/>
</dbReference>
<keyword evidence="8 9" id="KW-0472">Membrane</keyword>
<dbReference type="GO" id="GO:0005886">
    <property type="term" value="C:plasma membrane"/>
    <property type="evidence" value="ECO:0007669"/>
    <property type="project" value="UniProtKB-SubCell"/>
</dbReference>
<feature type="domain" description="ABC transporter" evidence="10">
    <location>
        <begin position="479"/>
        <end position="713"/>
    </location>
</feature>
<evidence type="ECO:0000256" key="5">
    <source>
        <dbReference type="ARBA" id="ARBA00022741"/>
    </source>
</evidence>
<feature type="transmembrane region" description="Helical" evidence="9">
    <location>
        <begin position="423"/>
        <end position="442"/>
    </location>
</feature>
<comment type="caution">
    <text evidence="12">The sequence shown here is derived from an EMBL/GenBank/DDBJ whole genome shotgun (WGS) entry which is preliminary data.</text>
</comment>
<feature type="transmembrane region" description="Helical" evidence="9">
    <location>
        <begin position="158"/>
        <end position="176"/>
    </location>
</feature>
<dbReference type="AlphaFoldDB" id="A0A520MPE9"/>
<gene>
    <name evidence="12" type="ORF">EVB03_01630</name>
</gene>
<evidence type="ECO:0000313" key="12">
    <source>
        <dbReference type="EMBL" id="RZO23086.1"/>
    </source>
</evidence>
<accession>A0A520MPE9</accession>
<evidence type="ECO:0000313" key="13">
    <source>
        <dbReference type="Proteomes" id="UP000315889"/>
    </source>
</evidence>
<proteinExistence type="predicted"/>